<feature type="compositionally biased region" description="Low complexity" evidence="1">
    <location>
        <begin position="31"/>
        <end position="56"/>
    </location>
</feature>
<evidence type="ECO:0000313" key="5">
    <source>
        <dbReference type="Proteomes" id="UP000321490"/>
    </source>
</evidence>
<evidence type="ECO:0000256" key="1">
    <source>
        <dbReference type="SAM" id="MobiDB-lite"/>
    </source>
</evidence>
<dbReference type="OrthoDB" id="3393679at2"/>
<feature type="region of interest" description="Disordered" evidence="1">
    <location>
        <begin position="31"/>
        <end position="77"/>
    </location>
</feature>
<comment type="caution">
    <text evidence="4">The sequence shown here is derived from an EMBL/GenBank/DDBJ whole genome shotgun (WGS) entry which is preliminary data.</text>
</comment>
<organism evidence="4 5">
    <name type="scientific">Modestobacter roseus</name>
    <dbReference type="NCBI Taxonomy" id="1181884"/>
    <lineage>
        <taxon>Bacteria</taxon>
        <taxon>Bacillati</taxon>
        <taxon>Actinomycetota</taxon>
        <taxon>Actinomycetes</taxon>
        <taxon>Geodermatophilales</taxon>
        <taxon>Geodermatophilaceae</taxon>
        <taxon>Modestobacter</taxon>
    </lineage>
</organism>
<reference evidence="4 5" key="1">
    <citation type="submission" date="2019-07" db="EMBL/GenBank/DDBJ databases">
        <title>R&amp;d 2014.</title>
        <authorList>
            <person name="Klenk H.-P."/>
        </authorList>
    </citation>
    <scope>NUCLEOTIDE SEQUENCE [LARGE SCALE GENOMIC DNA]</scope>
    <source>
        <strain evidence="4 5">DSM 45764</strain>
    </source>
</reference>
<dbReference type="AlphaFoldDB" id="A0A562IUC1"/>
<feature type="signal peptide" evidence="2">
    <location>
        <begin position="1"/>
        <end position="28"/>
    </location>
</feature>
<evidence type="ECO:0000259" key="3">
    <source>
        <dbReference type="Pfam" id="PF24837"/>
    </source>
</evidence>
<accession>A0A562IUC1</accession>
<protein>
    <recommendedName>
        <fullName evidence="3">AMIN-like domain-containing protein</fullName>
    </recommendedName>
</protein>
<feature type="chain" id="PRO_5021706971" description="AMIN-like domain-containing protein" evidence="2">
    <location>
        <begin position="29"/>
        <end position="206"/>
    </location>
</feature>
<keyword evidence="2" id="KW-0732">Signal</keyword>
<keyword evidence="5" id="KW-1185">Reference proteome</keyword>
<dbReference type="Proteomes" id="UP000321490">
    <property type="component" value="Unassembled WGS sequence"/>
</dbReference>
<evidence type="ECO:0000313" key="4">
    <source>
        <dbReference type="EMBL" id="TWH74548.1"/>
    </source>
</evidence>
<dbReference type="RefSeq" id="WP_153358562.1">
    <property type="nucleotide sequence ID" value="NZ_ML762484.1"/>
</dbReference>
<gene>
    <name evidence="4" type="ORF">JD78_03089</name>
</gene>
<proteinExistence type="predicted"/>
<evidence type="ECO:0000256" key="2">
    <source>
        <dbReference type="SAM" id="SignalP"/>
    </source>
</evidence>
<dbReference type="InterPro" id="IPR056303">
    <property type="entry name" value="AMIN-like"/>
</dbReference>
<name>A0A562IUC1_9ACTN</name>
<dbReference type="Pfam" id="PF24837">
    <property type="entry name" value="AMIN-like"/>
    <property type="match status" value="1"/>
</dbReference>
<sequence>MRISPLCRGAGSAVLLATALLLAGCGQAASTDTDTAASGVTTSSAPVTTSAAPTTGQGDEPAPTGTAAASGDPAGAEGLTVTSVRVGEHEEFQRVVFELAGTGTPGWLVEYVDAPSSQGSGAPVDVPGEAYLQVVLTGTSYPYETGAEELGRGPVATGTGPVEGVVYDATFEGQSVAWIGTTGQVPFQVSALSDPSRLVVDVAKVP</sequence>
<feature type="domain" description="AMIN-like" evidence="3">
    <location>
        <begin position="80"/>
        <end position="204"/>
    </location>
</feature>
<dbReference type="PROSITE" id="PS51257">
    <property type="entry name" value="PROKAR_LIPOPROTEIN"/>
    <property type="match status" value="1"/>
</dbReference>
<dbReference type="EMBL" id="VLKF01000001">
    <property type="protein sequence ID" value="TWH74548.1"/>
    <property type="molecule type" value="Genomic_DNA"/>
</dbReference>